<dbReference type="Gene3D" id="1.10.275.30">
    <property type="match status" value="1"/>
</dbReference>
<dbReference type="InterPro" id="IPR014013">
    <property type="entry name" value="Helic_SF1/SF2_ATP-bd_DinG/Rad3"/>
</dbReference>
<dbReference type="SMART" id="SM00491">
    <property type="entry name" value="HELICc2"/>
    <property type="match status" value="1"/>
</dbReference>
<keyword evidence="12" id="KW-0413">Isomerase</keyword>
<evidence type="ECO:0000256" key="2">
    <source>
        <dbReference type="ARBA" id="ARBA00022723"/>
    </source>
</evidence>
<dbReference type="InterPro" id="IPR006555">
    <property type="entry name" value="ATP-dep_Helicase_C"/>
</dbReference>
<evidence type="ECO:0000256" key="10">
    <source>
        <dbReference type="ARBA" id="ARBA00023125"/>
    </source>
</evidence>
<dbReference type="Pfam" id="PF22139">
    <property type="entry name" value="XPD_arch"/>
    <property type="match status" value="1"/>
</dbReference>
<dbReference type="PROSITE" id="PS51192">
    <property type="entry name" value="HELICASE_ATP_BIND_1"/>
    <property type="match status" value="1"/>
</dbReference>
<keyword evidence="2" id="KW-0479">Metal-binding</keyword>
<dbReference type="HOGENOM" id="CLU_006515_9_0_2"/>
<dbReference type="InterPro" id="IPR006554">
    <property type="entry name" value="Helicase-like_DEXD_c2"/>
</dbReference>
<dbReference type="PROSITE" id="PS51193">
    <property type="entry name" value="HELICASE_ATP_BIND_2"/>
    <property type="match status" value="1"/>
</dbReference>
<keyword evidence="1" id="KW-0004">4Fe-4S</keyword>
<keyword evidence="5" id="KW-0378">Hydrolase</keyword>
<keyword evidence="9" id="KW-0411">Iron-sulfur</keyword>
<keyword evidence="10" id="KW-0238">DNA-binding</keyword>
<accession>D2PBY5</accession>
<keyword evidence="6" id="KW-0347">Helicase</keyword>
<dbReference type="InterPro" id="IPR054391">
    <property type="entry name" value="XPD_arch"/>
</dbReference>
<evidence type="ECO:0000256" key="9">
    <source>
        <dbReference type="ARBA" id="ARBA00023014"/>
    </source>
</evidence>
<sequence length="533" mass="60881">MSVTLREWQKEYLKTAIEHLRKDKTLLLQSPTGSGKTLFALNTALSVGGTIIYLTRTHNEFNSVKREADRLGLKIAFIFGKASVCPFAQGNEDPEEIDCKSCKLNGKVKDMGNLSPSQIIAEAKKASDYCPYQSLKAKIGNANIIASSYLYFFLPNLRRSMLKEIEDKNIVVIIDEAHNLLFSDEWFKRRIGKKTLKNALEELEIVRKESRISGDKAKEYLTILYDFMTKLDEGSGCKQLPLFPQPSKEALDQLVKAMKTYVNLIKGPIKRSSLRSIVNFFSEEGDVYNCNGSLVIIPNKTWDKINSALNVANYRILMSGTLPELGINGYRINVNVKMGKAEWYYCNNLTSKAKMRSSEAPKYAEVLERIYKLSGSNVLVFFPNYEFKNLVKENVKTVPVLEENKRGVTHEEILELMRNGKYLVLLVMRAKESEGVEFRFENKNLFDSMVLAGLPYPDITDSIVTNRIKRVAKLTKRSEEEVAHELTLITIKQTIGRAFRDPNDYVKIYLCDSRYKEYFSDLGLNEKEIKLFV</sequence>
<evidence type="ECO:0000256" key="8">
    <source>
        <dbReference type="ARBA" id="ARBA00023004"/>
    </source>
</evidence>
<keyword evidence="8" id="KW-0408">Iron</keyword>
<evidence type="ECO:0000313" key="15">
    <source>
        <dbReference type="EMBL" id="ADB87205.1"/>
    </source>
</evidence>
<evidence type="ECO:0000256" key="3">
    <source>
        <dbReference type="ARBA" id="ARBA00022741"/>
    </source>
</evidence>
<keyword evidence="3" id="KW-0547">Nucleotide-binding</keyword>
<dbReference type="PANTHER" id="PTHR11472">
    <property type="entry name" value="DNA REPAIR DEAD HELICASE RAD3/XP-D SUBFAMILY MEMBER"/>
    <property type="match status" value="1"/>
</dbReference>
<dbReference type="InterPro" id="IPR027417">
    <property type="entry name" value="P-loop_NTPase"/>
</dbReference>
<feature type="domain" description="Helicase ATP-binding" evidence="13">
    <location>
        <begin position="17"/>
        <end position="340"/>
    </location>
</feature>
<protein>
    <submittedName>
        <fullName evidence="15">Uncharacterized protein</fullName>
    </submittedName>
</protein>
<evidence type="ECO:0000256" key="11">
    <source>
        <dbReference type="ARBA" id="ARBA00023204"/>
    </source>
</evidence>
<reference evidence="16" key="1">
    <citation type="journal article" date="2009" name="Proc. Natl. Acad. Sci. U.S.A.">
        <title>Biogeography of the Sulfolobus islandicus pan-genome.</title>
        <authorList>
            <person name="Reno M.L."/>
            <person name="Held N.L."/>
            <person name="Fields C.J."/>
            <person name="Burke P.V."/>
            <person name="Whitaker R.J."/>
        </authorList>
    </citation>
    <scope>NUCLEOTIDE SEQUENCE [LARGE SCALE GENOMIC DNA]</scope>
    <source>
        <strain evidence="16">L.D.8.5 / Lassen #2</strain>
    </source>
</reference>
<organism evidence="15 16">
    <name type="scientific">Saccharolobus islandicus (strain L.D.8.5 / Lassen #2)</name>
    <name type="common">Sulfolobus islandicus</name>
    <dbReference type="NCBI Taxonomy" id="425944"/>
    <lineage>
        <taxon>Archaea</taxon>
        <taxon>Thermoproteota</taxon>
        <taxon>Thermoprotei</taxon>
        <taxon>Sulfolobales</taxon>
        <taxon>Sulfolobaceae</taxon>
        <taxon>Saccharolobus</taxon>
    </lineage>
</organism>
<feature type="domain" description="Helicase ATP-binding" evidence="14">
    <location>
        <begin position="1"/>
        <end position="224"/>
    </location>
</feature>
<keyword evidence="4" id="KW-0227">DNA damage</keyword>
<dbReference type="Pfam" id="PF06733">
    <property type="entry name" value="DEAD_2"/>
    <property type="match status" value="1"/>
</dbReference>
<dbReference type="GO" id="GO:0003678">
    <property type="term" value="F:DNA helicase activity"/>
    <property type="evidence" value="ECO:0007669"/>
    <property type="project" value="InterPro"/>
</dbReference>
<name>D2PBY5_SACI9</name>
<evidence type="ECO:0000259" key="14">
    <source>
        <dbReference type="PROSITE" id="PS51193"/>
    </source>
</evidence>
<evidence type="ECO:0000256" key="7">
    <source>
        <dbReference type="ARBA" id="ARBA00022840"/>
    </source>
</evidence>
<keyword evidence="11" id="KW-0234">DNA repair</keyword>
<dbReference type="InterPro" id="IPR045028">
    <property type="entry name" value="DinG/Rad3-like"/>
</dbReference>
<dbReference type="PANTHER" id="PTHR11472:SF34">
    <property type="entry name" value="REGULATOR OF TELOMERE ELONGATION HELICASE 1"/>
    <property type="match status" value="1"/>
</dbReference>
<evidence type="ECO:0000313" key="16">
    <source>
        <dbReference type="Proteomes" id="UP000001404"/>
    </source>
</evidence>
<dbReference type="SUPFAM" id="SSF52540">
    <property type="entry name" value="P-loop containing nucleoside triphosphate hydrolases"/>
    <property type="match status" value="2"/>
</dbReference>
<evidence type="ECO:0000256" key="6">
    <source>
        <dbReference type="ARBA" id="ARBA00022806"/>
    </source>
</evidence>
<dbReference type="Gene3D" id="3.40.50.300">
    <property type="entry name" value="P-loop containing nucleotide triphosphate hydrolases"/>
    <property type="match status" value="2"/>
</dbReference>
<proteinExistence type="predicted"/>
<evidence type="ECO:0000256" key="4">
    <source>
        <dbReference type="ARBA" id="ARBA00022763"/>
    </source>
</evidence>
<evidence type="ECO:0000256" key="5">
    <source>
        <dbReference type="ARBA" id="ARBA00022801"/>
    </source>
</evidence>
<keyword evidence="7" id="KW-0067">ATP-binding</keyword>
<dbReference type="KEGG" id="sii:LD85_1538"/>
<dbReference type="InterPro" id="IPR014001">
    <property type="entry name" value="Helicase_ATP-bd"/>
</dbReference>
<evidence type="ECO:0000256" key="1">
    <source>
        <dbReference type="ARBA" id="ARBA00022485"/>
    </source>
</evidence>
<dbReference type="Pfam" id="PF13307">
    <property type="entry name" value="Helicase_C_2"/>
    <property type="match status" value="1"/>
</dbReference>
<dbReference type="Proteomes" id="UP000001404">
    <property type="component" value="Chromosome"/>
</dbReference>
<dbReference type="GO" id="GO:0016818">
    <property type="term" value="F:hydrolase activity, acting on acid anhydrides, in phosphorus-containing anhydrides"/>
    <property type="evidence" value="ECO:0007669"/>
    <property type="project" value="InterPro"/>
</dbReference>
<dbReference type="GO" id="GO:0006281">
    <property type="term" value="P:DNA repair"/>
    <property type="evidence" value="ECO:0007669"/>
    <property type="project" value="UniProtKB-KW"/>
</dbReference>
<evidence type="ECO:0000256" key="12">
    <source>
        <dbReference type="ARBA" id="ARBA00023235"/>
    </source>
</evidence>
<dbReference type="InterPro" id="IPR010614">
    <property type="entry name" value="RAD3-like_helicase_DEAD"/>
</dbReference>
<gene>
    <name evidence="15" type="ordered locus">LD85_1538</name>
</gene>
<dbReference type="RefSeq" id="WP_012952876.1">
    <property type="nucleotide sequence ID" value="NC_013769.1"/>
</dbReference>
<dbReference type="SMART" id="SM00488">
    <property type="entry name" value="DEXDc2"/>
    <property type="match status" value="1"/>
</dbReference>
<dbReference type="AlphaFoldDB" id="D2PBY5"/>
<evidence type="ECO:0000259" key="13">
    <source>
        <dbReference type="PROSITE" id="PS51192"/>
    </source>
</evidence>
<dbReference type="GO" id="GO:0046872">
    <property type="term" value="F:metal ion binding"/>
    <property type="evidence" value="ECO:0007669"/>
    <property type="project" value="UniProtKB-KW"/>
</dbReference>
<dbReference type="GO" id="GO:0003677">
    <property type="term" value="F:DNA binding"/>
    <property type="evidence" value="ECO:0007669"/>
    <property type="project" value="UniProtKB-KW"/>
</dbReference>
<dbReference type="EMBL" id="CP001731">
    <property type="protein sequence ID" value="ADB87205.1"/>
    <property type="molecule type" value="Genomic_DNA"/>
</dbReference>
<dbReference type="GO" id="GO:0051539">
    <property type="term" value="F:4 iron, 4 sulfur cluster binding"/>
    <property type="evidence" value="ECO:0007669"/>
    <property type="project" value="UniProtKB-KW"/>
</dbReference>
<dbReference type="GO" id="GO:0005524">
    <property type="term" value="F:ATP binding"/>
    <property type="evidence" value="ECO:0007669"/>
    <property type="project" value="UniProtKB-KW"/>
</dbReference>